<feature type="compositionally biased region" description="Polar residues" evidence="4">
    <location>
        <begin position="357"/>
        <end position="371"/>
    </location>
</feature>
<dbReference type="Pfam" id="PF13432">
    <property type="entry name" value="TPR_16"/>
    <property type="match status" value="2"/>
</dbReference>
<feature type="compositionally biased region" description="Low complexity" evidence="4">
    <location>
        <begin position="495"/>
        <end position="518"/>
    </location>
</feature>
<dbReference type="AlphaFoldDB" id="A0A8J3IMK5"/>
<keyword evidence="1" id="KW-0677">Repeat</keyword>
<evidence type="ECO:0000256" key="3">
    <source>
        <dbReference type="PROSITE-ProRule" id="PRU00339"/>
    </source>
</evidence>
<dbReference type="EMBL" id="BNJK01000001">
    <property type="protein sequence ID" value="GHO96783.1"/>
    <property type="molecule type" value="Genomic_DNA"/>
</dbReference>
<feature type="compositionally biased region" description="Low complexity" evidence="4">
    <location>
        <begin position="636"/>
        <end position="652"/>
    </location>
</feature>
<dbReference type="RefSeq" id="WP_220207382.1">
    <property type="nucleotide sequence ID" value="NZ_BNJK01000001.1"/>
</dbReference>
<comment type="caution">
    <text evidence="5">The sequence shown here is derived from an EMBL/GenBank/DDBJ whole genome shotgun (WGS) entry which is preliminary data.</text>
</comment>
<accession>A0A8J3IMK5</accession>
<name>A0A8J3IMK5_9CHLR</name>
<dbReference type="Gene3D" id="1.25.40.10">
    <property type="entry name" value="Tetratricopeptide repeat domain"/>
    <property type="match status" value="3"/>
</dbReference>
<feature type="region of interest" description="Disordered" evidence="4">
    <location>
        <begin position="983"/>
        <end position="1013"/>
    </location>
</feature>
<feature type="compositionally biased region" description="Polar residues" evidence="4">
    <location>
        <begin position="620"/>
        <end position="630"/>
    </location>
</feature>
<dbReference type="InterPro" id="IPR051012">
    <property type="entry name" value="CellSynth/LPSAsmb/PSIAsmb"/>
</dbReference>
<evidence type="ECO:0008006" key="7">
    <source>
        <dbReference type="Google" id="ProtNLM"/>
    </source>
</evidence>
<feature type="compositionally biased region" description="Pro residues" evidence="4">
    <location>
        <begin position="899"/>
        <end position="908"/>
    </location>
</feature>
<feature type="compositionally biased region" description="Pro residues" evidence="4">
    <location>
        <begin position="935"/>
        <end position="957"/>
    </location>
</feature>
<dbReference type="Proteomes" id="UP000597444">
    <property type="component" value="Unassembled WGS sequence"/>
</dbReference>
<feature type="compositionally biased region" description="Low complexity" evidence="4">
    <location>
        <begin position="821"/>
        <end position="830"/>
    </location>
</feature>
<protein>
    <recommendedName>
        <fullName evidence="7">Tetratricopeptide repeat protein</fullName>
    </recommendedName>
</protein>
<organism evidence="5 6">
    <name type="scientific">Reticulibacter mediterranei</name>
    <dbReference type="NCBI Taxonomy" id="2778369"/>
    <lineage>
        <taxon>Bacteria</taxon>
        <taxon>Bacillati</taxon>
        <taxon>Chloroflexota</taxon>
        <taxon>Ktedonobacteria</taxon>
        <taxon>Ktedonobacterales</taxon>
        <taxon>Reticulibacteraceae</taxon>
        <taxon>Reticulibacter</taxon>
    </lineage>
</organism>
<evidence type="ECO:0000256" key="2">
    <source>
        <dbReference type="ARBA" id="ARBA00022803"/>
    </source>
</evidence>
<evidence type="ECO:0000256" key="4">
    <source>
        <dbReference type="SAM" id="MobiDB-lite"/>
    </source>
</evidence>
<feature type="region of interest" description="Disordered" evidence="4">
    <location>
        <begin position="808"/>
        <end position="958"/>
    </location>
</feature>
<evidence type="ECO:0000256" key="1">
    <source>
        <dbReference type="ARBA" id="ARBA00022737"/>
    </source>
</evidence>
<feature type="compositionally biased region" description="Polar residues" evidence="4">
    <location>
        <begin position="653"/>
        <end position="712"/>
    </location>
</feature>
<dbReference type="InterPro" id="IPR011990">
    <property type="entry name" value="TPR-like_helical_dom_sf"/>
</dbReference>
<reference evidence="5" key="1">
    <citation type="submission" date="2020-10" db="EMBL/GenBank/DDBJ databases">
        <title>Taxonomic study of unclassified bacteria belonging to the class Ktedonobacteria.</title>
        <authorList>
            <person name="Yabe S."/>
            <person name="Wang C.M."/>
            <person name="Zheng Y."/>
            <person name="Sakai Y."/>
            <person name="Cavaletti L."/>
            <person name="Monciardini P."/>
            <person name="Donadio S."/>
        </authorList>
    </citation>
    <scope>NUCLEOTIDE SEQUENCE</scope>
    <source>
        <strain evidence="5">ID150040</strain>
    </source>
</reference>
<feature type="repeat" description="TPR" evidence="3">
    <location>
        <begin position="40"/>
        <end position="73"/>
    </location>
</feature>
<dbReference type="Pfam" id="PF13174">
    <property type="entry name" value="TPR_6"/>
    <property type="match status" value="1"/>
</dbReference>
<keyword evidence="6" id="KW-1185">Reference proteome</keyword>
<dbReference type="PROSITE" id="PS50293">
    <property type="entry name" value="TPR_REGION"/>
    <property type="match status" value="1"/>
</dbReference>
<dbReference type="Pfam" id="PF14559">
    <property type="entry name" value="TPR_19"/>
    <property type="match status" value="1"/>
</dbReference>
<dbReference type="PANTHER" id="PTHR45586:SF14">
    <property type="entry name" value="TETRATRICOPEPTIDE TPR_2 REPEAT PROTEIN"/>
    <property type="match status" value="1"/>
</dbReference>
<dbReference type="PROSITE" id="PS50005">
    <property type="entry name" value="TPR"/>
    <property type="match status" value="2"/>
</dbReference>
<dbReference type="InterPro" id="IPR019734">
    <property type="entry name" value="TPR_rpt"/>
</dbReference>
<gene>
    <name evidence="5" type="ORF">KSF_068310</name>
</gene>
<proteinExistence type="predicted"/>
<feature type="compositionally biased region" description="Low complexity" evidence="4">
    <location>
        <begin position="837"/>
        <end position="847"/>
    </location>
</feature>
<dbReference type="SMART" id="SM00028">
    <property type="entry name" value="TPR"/>
    <property type="match status" value="6"/>
</dbReference>
<dbReference type="PANTHER" id="PTHR45586">
    <property type="entry name" value="TPR REPEAT-CONTAINING PROTEIN PA4667"/>
    <property type="match status" value="1"/>
</dbReference>
<sequence length="1105" mass="121541">MAQITLRDYLQETEDVIGNGRADDALTRCQYVLARFPESLEAQRLLGEVYLAQEHYDEAQQTFDWVLTNDPENVIVYCDRALISERRADYDTALDCYQQAYELSRGNNQIRNEFNKLSAKVGQQGFMFSRAGLARLYMRGDLLTQAIQEWEAVLSVTPDRLDARTGLLEAYWRDGLYDRVEQLAAQILQDVPGCEKALLLLAYVVSAKDMEQARELLQRVEALDPDLVMAQDLFSDLMASQPGEPFLALLKKNPVALEKAQEQESISPVNGALSQQEELFATSGNSALSSSLPGWAGLESWNGETTLPKVAPEAQASSLSADLPVWSNDNFAALSDVGQNATAGANGAQEQPDLASYLNTMGSSGSSWELPQQQSSGEQQEEPWMLLQASLDEMKKEFEASTATREQQPSLDLSQWGIAENPPEQPSLSGFEWSGSEQTLDATSFANSWSAAPKENEAAPAPDWLSMLTQPGERRQMSGNLPPVPSSEPQAPSIQPLLEPQASAAAQPSVVQEPVVQPASPPPAEKKPEPEKEEEPAFSPFATDGDDDEEESFFGPQWLKALGAAAIDDDEEETGAVAEESLARPEPSTVQEAPQTYEPWTASSPETVQERKPAVAWNQPVEQESNQPTLDTAWGTLAETTPPLTPAASSPEYSWSQSLEQQPASNEYSWNQPVEQQQSASSPEYSWSQSLEQQPASNEYSWNQPLEIQSELQGAGEVLPLSPEEANGWEKPDELYWDGQSGSAGNDYTFEAVPPIRTSEIANAEPFDKTEQQMLLTLEELEKNLLSDGFVPLEPNWLANLAQEQKASSLPPVEEPQETYAAPPLSSALAELGHFIQQPQQMQQAATPMPPTIEPPIEEDPRVFEQSEPAPETPLWAASLRPTPLPPQQEKPAAALRPTPVPVPPPLRQQPKHLPEDDFDDGDAPTTHVAAVKPPVKPVVRPIPPKKPSEPVKPTPVTPAARKDAFADIELETTMRRPAIRLEPIQQRSATSHEQGAGRSHGRSGERTTTGKAAEVSFQERLLKGYQYQLLGDYDDAMQEYRAVIRNAPDLLGEVISNVRALLKLAPSYSTGYRVLGDAYMRQGEYLQAMEAYNRALTMAKKAKA</sequence>
<evidence type="ECO:0000313" key="6">
    <source>
        <dbReference type="Proteomes" id="UP000597444"/>
    </source>
</evidence>
<keyword evidence="2 3" id="KW-0802">TPR repeat</keyword>
<feature type="repeat" description="TPR" evidence="3">
    <location>
        <begin position="1070"/>
        <end position="1103"/>
    </location>
</feature>
<evidence type="ECO:0000313" key="5">
    <source>
        <dbReference type="EMBL" id="GHO96783.1"/>
    </source>
</evidence>
<dbReference type="SUPFAM" id="SSF48452">
    <property type="entry name" value="TPR-like"/>
    <property type="match status" value="1"/>
</dbReference>
<feature type="region of interest" description="Disordered" evidence="4">
    <location>
        <begin position="356"/>
        <end position="381"/>
    </location>
</feature>
<feature type="region of interest" description="Disordered" evidence="4">
    <location>
        <begin position="444"/>
        <end position="750"/>
    </location>
</feature>